<proteinExistence type="predicted"/>
<protein>
    <submittedName>
        <fullName evidence="1">Uncharacterized protein</fullName>
    </submittedName>
</protein>
<sequence length="128" mass="14060">MTIILPSPIAVTTVDPFVTRYCVATRGLELNRSMYASSRLLGGISNDPKTLDIGRPTVVGNRDSDVGMFRIGNSEPIASQCLKPITHHHFAHCRMLQTRGTPMSEIEKTNFAYGNQHHGDDDAHPQAS</sequence>
<dbReference type="Proteomes" id="UP000035645">
    <property type="component" value="Unassembled WGS sequence"/>
</dbReference>
<dbReference type="EMBL" id="CBUQ010000003">
    <property type="protein sequence ID" value="CDI66884.1"/>
    <property type="molecule type" value="Genomic_DNA"/>
</dbReference>
<evidence type="ECO:0000313" key="2">
    <source>
        <dbReference type="Proteomes" id="UP000035645"/>
    </source>
</evidence>
<accession>A0AAV2W2E6</accession>
<reference evidence="1 2" key="1">
    <citation type="submission" date="2013-10" db="EMBL/GenBank/DDBJ databases">
        <authorList>
            <person name="Manrique M."/>
        </authorList>
    </citation>
    <scope>NUCLEOTIDE SEQUENCE [LARGE SCALE GENOMIC DNA]</scope>
    <source>
        <strain evidence="1 2">IM386</strain>
    </source>
</reference>
<gene>
    <name evidence="1" type="ORF">BANIM336_00183</name>
</gene>
<name>A0AAV2W2E6_9BIFI</name>
<reference evidence="1 2" key="2">
    <citation type="submission" date="2015-01" db="EMBL/GenBank/DDBJ databases">
        <title>Genome sequence of a Bifidobacterium animalis strain.</title>
        <authorList>
            <person name="Bogovic-Matijasic B."/>
            <person name="Hacin B."/>
            <person name="Citar M."/>
            <person name="Svigelj K."/>
            <person name="Stempelj M."/>
            <person name="Rogelj I."/>
        </authorList>
    </citation>
    <scope>NUCLEOTIDE SEQUENCE [LARGE SCALE GENOMIC DNA]</scope>
    <source>
        <strain evidence="1 2">IM386</strain>
    </source>
</reference>
<evidence type="ECO:0000313" key="1">
    <source>
        <dbReference type="EMBL" id="CDI66884.1"/>
    </source>
</evidence>
<organism evidence="1 2">
    <name type="scientific">Bifidobacterium animalis subsp. animalis IM386</name>
    <dbReference type="NCBI Taxonomy" id="1402194"/>
    <lineage>
        <taxon>Bacteria</taxon>
        <taxon>Bacillati</taxon>
        <taxon>Actinomycetota</taxon>
        <taxon>Actinomycetes</taxon>
        <taxon>Bifidobacteriales</taxon>
        <taxon>Bifidobacteriaceae</taxon>
        <taxon>Bifidobacterium</taxon>
    </lineage>
</organism>
<dbReference type="AlphaFoldDB" id="A0AAV2W2E6"/>
<comment type="caution">
    <text evidence="1">The sequence shown here is derived from an EMBL/GenBank/DDBJ whole genome shotgun (WGS) entry which is preliminary data.</text>
</comment>